<keyword evidence="3" id="KW-1185">Reference proteome</keyword>
<comment type="caution">
    <text evidence="2">The sequence shown here is derived from an EMBL/GenBank/DDBJ whole genome shotgun (WGS) entry which is preliminary data.</text>
</comment>
<evidence type="ECO:0000313" key="3">
    <source>
        <dbReference type="Proteomes" id="UP001253595"/>
    </source>
</evidence>
<proteinExistence type="predicted"/>
<dbReference type="RefSeq" id="WP_310072801.1">
    <property type="nucleotide sequence ID" value="NZ_JAVDVX010000004.1"/>
</dbReference>
<evidence type="ECO:0000256" key="1">
    <source>
        <dbReference type="SAM" id="SignalP"/>
    </source>
</evidence>
<accession>A0ABU1UZ33</accession>
<dbReference type="Pfam" id="PF11456">
    <property type="entry name" value="DUF3019"/>
    <property type="match status" value="1"/>
</dbReference>
<evidence type="ECO:0000313" key="2">
    <source>
        <dbReference type="EMBL" id="MDR7090464.1"/>
    </source>
</evidence>
<dbReference type="EMBL" id="JAVDVX010000004">
    <property type="protein sequence ID" value="MDR7090464.1"/>
    <property type="molecule type" value="Genomic_DNA"/>
</dbReference>
<gene>
    <name evidence="2" type="ORF">J2X05_002488</name>
</gene>
<feature type="signal peptide" evidence="1">
    <location>
        <begin position="1"/>
        <end position="33"/>
    </location>
</feature>
<reference evidence="2 3" key="1">
    <citation type="submission" date="2023-07" db="EMBL/GenBank/DDBJ databases">
        <title>Sorghum-associated microbial communities from plants grown in Nebraska, USA.</title>
        <authorList>
            <person name="Schachtman D."/>
        </authorList>
    </citation>
    <scope>NUCLEOTIDE SEQUENCE [LARGE SCALE GENOMIC DNA]</scope>
    <source>
        <strain evidence="2 3">BE190</strain>
    </source>
</reference>
<feature type="chain" id="PRO_5047100676" description="DUF3019 domain-containing protein" evidence="1">
    <location>
        <begin position="34"/>
        <end position="145"/>
    </location>
</feature>
<dbReference type="InterPro" id="IPR021559">
    <property type="entry name" value="DUF3019"/>
</dbReference>
<dbReference type="Proteomes" id="UP001253595">
    <property type="component" value="Unassembled WGS sequence"/>
</dbReference>
<sequence>MDNCAIRPRPPALRFCFRVCLMILLLLSNRLWAADPAPAQKAQLQSKPNRCVALHQGQVCYQDVVLSWQVDQASEYCLYQQHAEQPLHCWQSVSSGQYSYAFASDTSVKLQLVNAQTKTLVAETLVEVAWVYKANTRRKTHWRLF</sequence>
<name>A0ABU1UZ33_9GAMM</name>
<organism evidence="2 3">
    <name type="scientific">Cellvibrio fibrivorans</name>
    <dbReference type="NCBI Taxonomy" id="126350"/>
    <lineage>
        <taxon>Bacteria</taxon>
        <taxon>Pseudomonadati</taxon>
        <taxon>Pseudomonadota</taxon>
        <taxon>Gammaproteobacteria</taxon>
        <taxon>Cellvibrionales</taxon>
        <taxon>Cellvibrionaceae</taxon>
        <taxon>Cellvibrio</taxon>
    </lineage>
</organism>
<protein>
    <recommendedName>
        <fullName evidence="4">DUF3019 domain-containing protein</fullName>
    </recommendedName>
</protein>
<evidence type="ECO:0008006" key="4">
    <source>
        <dbReference type="Google" id="ProtNLM"/>
    </source>
</evidence>
<keyword evidence="1" id="KW-0732">Signal</keyword>